<dbReference type="PANTHER" id="PTHR35369:SF2">
    <property type="entry name" value="BLR3025 PROTEIN"/>
    <property type="match status" value="1"/>
</dbReference>
<dbReference type="InterPro" id="IPR043502">
    <property type="entry name" value="DNA/RNA_pol_sf"/>
</dbReference>
<gene>
    <name evidence="3" type="ORF">ACFO4O_11160</name>
</gene>
<feature type="domain" description="UmuC" evidence="2">
    <location>
        <begin position="32"/>
        <end position="158"/>
    </location>
</feature>
<sequence length="478" mass="54942">MQFDTRSLWIYLHFTQLQLDVIEHSQQGEAEVLHEPRAIYEARDNQIVQINKAAAERGIKLGMGLASASLLYSDLILHEYRPELESNTLEHLANALYLISSDIVLSAPNGLILRAQNMLNLYGGLAPYWQHIEQCLSQYKYHYHCASAFSIQAAKLIAKHGIGDITDEREHINNTLMKCSLERSDIDHKDLEKLKRIGILNMAELSRVPLSELANRMGRFSLAVISELRGQAPSKVSFFKPQTKYDDYIELLYEVSISDKLIPVLGHALNKLRDFLYVRNARCLHIDIDFYQREHAPMTIAFDSAMPIYQNKDWMSIIELKLESVKFQSPVYAIELHCHRYELAELAHDDFFARKSTHVAAMSLMSRLVSKLGKHKVSGLKFVNDFRPERNTCKPPPGNSDLHNDASIFADRPGLLLPQPLVLTQKVQVIKGPERIVSGWWENSQISRDYYIGQSEQGQQLWMFKTPEQTWYLHGYFV</sequence>
<dbReference type="InterPro" id="IPR050356">
    <property type="entry name" value="SulA_CellDiv_inhibitor"/>
</dbReference>
<comment type="caution">
    <text evidence="3">The sequence shown here is derived from an EMBL/GenBank/DDBJ whole genome shotgun (WGS) entry which is preliminary data.</text>
</comment>
<evidence type="ECO:0000313" key="4">
    <source>
        <dbReference type="Proteomes" id="UP001595897"/>
    </source>
</evidence>
<proteinExistence type="predicted"/>
<name>A0ABV9LW34_9ALTE</name>
<evidence type="ECO:0000259" key="2">
    <source>
        <dbReference type="Pfam" id="PF00817"/>
    </source>
</evidence>
<dbReference type="EMBL" id="JBHSGU010000003">
    <property type="protein sequence ID" value="MFC4700721.1"/>
    <property type="molecule type" value="Genomic_DNA"/>
</dbReference>
<reference evidence="4" key="1">
    <citation type="journal article" date="2019" name="Int. J. Syst. Evol. Microbiol.">
        <title>The Global Catalogue of Microorganisms (GCM) 10K type strain sequencing project: providing services to taxonomists for standard genome sequencing and annotation.</title>
        <authorList>
            <consortium name="The Broad Institute Genomics Platform"/>
            <consortium name="The Broad Institute Genome Sequencing Center for Infectious Disease"/>
            <person name="Wu L."/>
            <person name="Ma J."/>
        </authorList>
    </citation>
    <scope>NUCLEOTIDE SEQUENCE [LARGE SCALE GENOMIC DNA]</scope>
    <source>
        <strain evidence="4">KACC 12507</strain>
    </source>
</reference>
<dbReference type="SUPFAM" id="SSF56672">
    <property type="entry name" value="DNA/RNA polymerases"/>
    <property type="match status" value="1"/>
</dbReference>
<dbReference type="Pfam" id="PF00817">
    <property type="entry name" value="IMS"/>
    <property type="match status" value="1"/>
</dbReference>
<dbReference type="PANTHER" id="PTHR35369">
    <property type="entry name" value="BLR3025 PROTEIN-RELATED"/>
    <property type="match status" value="1"/>
</dbReference>
<evidence type="ECO:0000313" key="3">
    <source>
        <dbReference type="EMBL" id="MFC4700721.1"/>
    </source>
</evidence>
<keyword evidence="4" id="KW-1185">Reference proteome</keyword>
<protein>
    <submittedName>
        <fullName evidence="3">Y-family DNA polymerase</fullName>
    </submittedName>
</protein>
<dbReference type="InterPro" id="IPR001126">
    <property type="entry name" value="UmuC"/>
</dbReference>
<keyword evidence="1" id="KW-0227">DNA damage</keyword>
<dbReference type="Proteomes" id="UP001595897">
    <property type="component" value="Unassembled WGS sequence"/>
</dbReference>
<evidence type="ECO:0000256" key="1">
    <source>
        <dbReference type="ARBA" id="ARBA00022763"/>
    </source>
</evidence>
<dbReference type="RefSeq" id="WP_382408522.1">
    <property type="nucleotide sequence ID" value="NZ_JBHSGU010000003.1"/>
</dbReference>
<accession>A0ABV9LW34</accession>
<organism evidence="3 4">
    <name type="scientific">Glaciecola siphonariae</name>
    <dbReference type="NCBI Taxonomy" id="521012"/>
    <lineage>
        <taxon>Bacteria</taxon>
        <taxon>Pseudomonadati</taxon>
        <taxon>Pseudomonadota</taxon>
        <taxon>Gammaproteobacteria</taxon>
        <taxon>Alteromonadales</taxon>
        <taxon>Alteromonadaceae</taxon>
        <taxon>Glaciecola</taxon>
    </lineage>
</organism>
<dbReference type="CDD" id="cd03468">
    <property type="entry name" value="PolY_like"/>
    <property type="match status" value="1"/>
</dbReference>